<dbReference type="Proteomes" id="UP001152087">
    <property type="component" value="Unassembled WGS sequence"/>
</dbReference>
<dbReference type="EMBL" id="JAOQAV010000003">
    <property type="protein sequence ID" value="KAJ4195550.1"/>
    <property type="molecule type" value="Genomic_DNA"/>
</dbReference>
<evidence type="ECO:0000313" key="2">
    <source>
        <dbReference type="Proteomes" id="UP001152087"/>
    </source>
</evidence>
<comment type="caution">
    <text evidence="1">The sequence shown here is derived from an EMBL/GenBank/DDBJ whole genome shotgun (WGS) entry which is preliminary data.</text>
</comment>
<gene>
    <name evidence="1" type="ORF">NW755_14963</name>
</gene>
<dbReference type="AlphaFoldDB" id="A0A9W8V5C9"/>
<name>A0A9W8V5C9_9HYPO</name>
<organism evidence="1 2">
    <name type="scientific">Fusarium falciforme</name>
    <dbReference type="NCBI Taxonomy" id="195108"/>
    <lineage>
        <taxon>Eukaryota</taxon>
        <taxon>Fungi</taxon>
        <taxon>Dikarya</taxon>
        <taxon>Ascomycota</taxon>
        <taxon>Pezizomycotina</taxon>
        <taxon>Sordariomycetes</taxon>
        <taxon>Hypocreomycetidae</taxon>
        <taxon>Hypocreales</taxon>
        <taxon>Nectriaceae</taxon>
        <taxon>Fusarium</taxon>
        <taxon>Fusarium solani species complex</taxon>
    </lineage>
</organism>
<evidence type="ECO:0000313" key="1">
    <source>
        <dbReference type="EMBL" id="KAJ4195550.1"/>
    </source>
</evidence>
<keyword evidence="2" id="KW-1185">Reference proteome</keyword>
<proteinExistence type="predicted"/>
<protein>
    <submittedName>
        <fullName evidence="1">Uncharacterized protein</fullName>
    </submittedName>
</protein>
<sequence length="150" mass="17106">MGRGHARRHWEIRLRGRSIRRVSIMARLGLLTSALGSPSRLYLSDMVSWICDLNQAERRKKRTHWDNMMTRLTRLMTGCQVKRWAPLGHTRHDMGWTDVFSNVMAPCRAMPILWSAISISDRHDPKEEIPAHSAWGGGGALCSLGRISTM</sequence>
<accession>A0A9W8V5C9</accession>
<reference evidence="1" key="1">
    <citation type="submission" date="2022-09" db="EMBL/GenBank/DDBJ databases">
        <title>Fusarium specimens isolated from Avocado Roots.</title>
        <authorList>
            <person name="Stajich J."/>
            <person name="Roper C."/>
            <person name="Heimlech-Rivalta G."/>
        </authorList>
    </citation>
    <scope>NUCLEOTIDE SEQUENCE</scope>
    <source>
        <strain evidence="1">A02</strain>
    </source>
</reference>